<sequence>MKYLMSFLGCLCLAIAFSNAQSLKVAEKISENQIAPLADQKLLVIDFWATWCGPCIPATKQMEIYQDLYKEEIYFMALSDEYFGTISTHLQKHPIQLAVFQDAENYTFNKYQVTSRPHVVVLNAKGKLLWQGKPGDLRPADFDRFLKREANANSEDLAELINYQVVNKEVVPDEIVSTVQIDLCEGACYDRMELTPQYINFQGHLSHLLAELYQVSDFEVVMEYPDVQVMLKAPYQTWNEAPDDIVRQLADQFGLEIKKQSIKMKIQELDIVDRSKLWDDQQIDWGNPQGNFLVGNSRMEGDNLSLKSLARLLSKEKKTLYKYQGKDKLLRDWNFHYLYDDLMKSELLDQFGIAIRPTVADVEVILVN</sequence>
<name>A0ABR9AMQ3_9BACT</name>
<reference evidence="3 4" key="1">
    <citation type="submission" date="2020-09" db="EMBL/GenBank/DDBJ databases">
        <title>Echinicola sp. CAU 1574 isolated from sand of Sido Beach.</title>
        <authorList>
            <person name="Kim W."/>
        </authorList>
    </citation>
    <scope>NUCLEOTIDE SEQUENCE [LARGE SCALE GENOMIC DNA]</scope>
    <source>
        <strain evidence="3 4">CAU 1574</strain>
    </source>
</reference>
<dbReference type="EMBL" id="JACYTQ010000004">
    <property type="protein sequence ID" value="MBD8489819.1"/>
    <property type="molecule type" value="Genomic_DNA"/>
</dbReference>
<dbReference type="Pfam" id="PF08534">
    <property type="entry name" value="Redoxin"/>
    <property type="match status" value="1"/>
</dbReference>
<dbReference type="RefSeq" id="WP_192010702.1">
    <property type="nucleotide sequence ID" value="NZ_JACYTQ010000004.1"/>
</dbReference>
<comment type="caution">
    <text evidence="3">The sequence shown here is derived from an EMBL/GenBank/DDBJ whole genome shotgun (WGS) entry which is preliminary data.</text>
</comment>
<dbReference type="Proteomes" id="UP000647133">
    <property type="component" value="Unassembled WGS sequence"/>
</dbReference>
<keyword evidence="1" id="KW-0732">Signal</keyword>
<dbReference type="SUPFAM" id="SSF52833">
    <property type="entry name" value="Thioredoxin-like"/>
    <property type="match status" value="1"/>
</dbReference>
<evidence type="ECO:0000256" key="1">
    <source>
        <dbReference type="SAM" id="SignalP"/>
    </source>
</evidence>
<feature type="chain" id="PRO_5045321807" evidence="1">
    <location>
        <begin position="21"/>
        <end position="368"/>
    </location>
</feature>
<evidence type="ECO:0000313" key="4">
    <source>
        <dbReference type="Proteomes" id="UP000647133"/>
    </source>
</evidence>
<dbReference type="PANTHER" id="PTHR42852:SF13">
    <property type="entry name" value="PROTEIN DIPZ"/>
    <property type="match status" value="1"/>
</dbReference>
<keyword evidence="4" id="KW-1185">Reference proteome</keyword>
<dbReference type="InterPro" id="IPR013740">
    <property type="entry name" value="Redoxin"/>
</dbReference>
<dbReference type="PANTHER" id="PTHR42852">
    <property type="entry name" value="THIOL:DISULFIDE INTERCHANGE PROTEIN DSBE"/>
    <property type="match status" value="1"/>
</dbReference>
<dbReference type="InterPro" id="IPR050553">
    <property type="entry name" value="Thioredoxin_ResA/DsbE_sf"/>
</dbReference>
<dbReference type="InterPro" id="IPR036249">
    <property type="entry name" value="Thioredoxin-like_sf"/>
</dbReference>
<evidence type="ECO:0000313" key="3">
    <source>
        <dbReference type="EMBL" id="MBD8489819.1"/>
    </source>
</evidence>
<feature type="signal peptide" evidence="1">
    <location>
        <begin position="1"/>
        <end position="20"/>
    </location>
</feature>
<dbReference type="Gene3D" id="3.40.30.10">
    <property type="entry name" value="Glutaredoxin"/>
    <property type="match status" value="1"/>
</dbReference>
<organism evidence="3 4">
    <name type="scientific">Echinicola arenosa</name>
    <dbReference type="NCBI Taxonomy" id="2774144"/>
    <lineage>
        <taxon>Bacteria</taxon>
        <taxon>Pseudomonadati</taxon>
        <taxon>Bacteroidota</taxon>
        <taxon>Cytophagia</taxon>
        <taxon>Cytophagales</taxon>
        <taxon>Cyclobacteriaceae</taxon>
        <taxon>Echinicola</taxon>
    </lineage>
</organism>
<dbReference type="CDD" id="cd02966">
    <property type="entry name" value="TlpA_like_family"/>
    <property type="match status" value="1"/>
</dbReference>
<dbReference type="InterPro" id="IPR013766">
    <property type="entry name" value="Thioredoxin_domain"/>
</dbReference>
<protein>
    <submittedName>
        <fullName evidence="3">Redoxin domain-containing protein</fullName>
    </submittedName>
</protein>
<dbReference type="PROSITE" id="PS51352">
    <property type="entry name" value="THIOREDOXIN_2"/>
    <property type="match status" value="1"/>
</dbReference>
<gene>
    <name evidence="3" type="ORF">IFO69_13760</name>
</gene>
<proteinExistence type="predicted"/>
<evidence type="ECO:0000259" key="2">
    <source>
        <dbReference type="PROSITE" id="PS51352"/>
    </source>
</evidence>
<feature type="domain" description="Thioredoxin" evidence="2">
    <location>
        <begin position="14"/>
        <end position="151"/>
    </location>
</feature>
<accession>A0ABR9AMQ3</accession>